<protein>
    <submittedName>
        <fullName evidence="1">DUF6503 family protein</fullName>
    </submittedName>
</protein>
<organism evidence="1 2">
    <name type="scientific">Maribacter litopenaei</name>
    <dbReference type="NCBI Taxonomy" id="2976127"/>
    <lineage>
        <taxon>Bacteria</taxon>
        <taxon>Pseudomonadati</taxon>
        <taxon>Bacteroidota</taxon>
        <taxon>Flavobacteriia</taxon>
        <taxon>Flavobacteriales</taxon>
        <taxon>Flavobacteriaceae</taxon>
        <taxon>Maribacter</taxon>
    </lineage>
</organism>
<keyword evidence="2" id="KW-1185">Reference proteome</keyword>
<sequence>MIRQLLPISMFLLFLGCKESAKENTSKETTQSKKTETNYVENRYPEALQKIFDVHGTYGAWKQYRTLSFEIPKDETNEIHVLDLRSRIDLVTMGNMQMGFDGNKVWLADPEKTYQGDPVFYHNLMFYFYAMPFVLGDEGINYGETKDLLVDGKSFPGISITYDTGVGTSPKDEYYLHYDPETFQMAWLGYTVTYRTGEDSDNIKWIRYDDWQKVEDLILPKSISWVAYEGREIGDKINTVNFENIELSKKSMPNEFYNKPEAGVFVTGKSQS</sequence>
<name>A0ABY5YAC4_9FLAO</name>
<dbReference type="EMBL" id="CP104205">
    <property type="protein sequence ID" value="UWX55992.1"/>
    <property type="molecule type" value="Genomic_DNA"/>
</dbReference>
<dbReference type="Proteomes" id="UP001059209">
    <property type="component" value="Chromosome"/>
</dbReference>
<evidence type="ECO:0000313" key="1">
    <source>
        <dbReference type="EMBL" id="UWX55992.1"/>
    </source>
</evidence>
<proteinExistence type="predicted"/>
<dbReference type="RefSeq" id="WP_260574500.1">
    <property type="nucleotide sequence ID" value="NZ_CP104205.1"/>
</dbReference>
<reference evidence="1" key="1">
    <citation type="submission" date="2022-09" db="EMBL/GenBank/DDBJ databases">
        <title>Maribacter litopenaei sp. nov., isolated from the intestinal tract of the Pacific White Shrimp, Litopenaeus vannamei.</title>
        <authorList>
            <person name="Kim S.Y."/>
            <person name="Hwang C.Y."/>
        </authorList>
    </citation>
    <scope>NUCLEOTIDE SEQUENCE</scope>
    <source>
        <strain evidence="1">HL-LV01</strain>
    </source>
</reference>
<dbReference type="InterPro" id="IPR045444">
    <property type="entry name" value="DUF6503"/>
</dbReference>
<dbReference type="Pfam" id="PF20113">
    <property type="entry name" value="DUF6503"/>
    <property type="match status" value="1"/>
</dbReference>
<accession>A0ABY5YAC4</accession>
<gene>
    <name evidence="1" type="ORF">NYZ99_06560</name>
</gene>
<evidence type="ECO:0000313" key="2">
    <source>
        <dbReference type="Proteomes" id="UP001059209"/>
    </source>
</evidence>
<dbReference type="PROSITE" id="PS51257">
    <property type="entry name" value="PROKAR_LIPOPROTEIN"/>
    <property type="match status" value="1"/>
</dbReference>